<dbReference type="PANTHER" id="PTHR33420">
    <property type="entry name" value="FIMBRIAL SUBUNIT ELFA-RELATED"/>
    <property type="match status" value="1"/>
</dbReference>
<dbReference type="InterPro" id="IPR036937">
    <property type="entry name" value="Adhesion_dom_fimbrial_sf"/>
</dbReference>
<dbReference type="Pfam" id="PF00419">
    <property type="entry name" value="Fimbrial"/>
    <property type="match status" value="1"/>
</dbReference>
<dbReference type="Gene3D" id="2.60.40.1090">
    <property type="entry name" value="Fimbrial-type adhesion domain"/>
    <property type="match status" value="1"/>
</dbReference>
<dbReference type="InterPro" id="IPR008966">
    <property type="entry name" value="Adhesion_dom_sf"/>
</dbReference>
<dbReference type="PANTHER" id="PTHR33420:SF3">
    <property type="entry name" value="FIMBRIAL SUBUNIT ELFA"/>
    <property type="match status" value="1"/>
</dbReference>
<comment type="caution">
    <text evidence="3">The sequence shown here is derived from an EMBL/GenBank/DDBJ whole genome shotgun (WGS) entry which is preliminary data.</text>
</comment>
<feature type="domain" description="Fimbrial-type adhesion" evidence="2">
    <location>
        <begin position="203"/>
        <end position="344"/>
    </location>
</feature>
<dbReference type="AlphaFoldDB" id="A0AA89CGS0"/>
<evidence type="ECO:0000313" key="3">
    <source>
        <dbReference type="EMBL" id="KGB92424.1"/>
    </source>
</evidence>
<keyword evidence="1" id="KW-0732">Signal</keyword>
<dbReference type="SUPFAM" id="SSF49401">
    <property type="entry name" value="Bacterial adhesins"/>
    <property type="match status" value="1"/>
</dbReference>
<accession>A0AA89CGS0</accession>
<dbReference type="InterPro" id="IPR000259">
    <property type="entry name" value="Adhesion_dom_fimbrial"/>
</dbReference>
<reference evidence="3 4" key="1">
    <citation type="submission" date="2014-06" db="EMBL/GenBank/DDBJ databases">
        <authorList>
            <person name="Bishop-Lilly K.A."/>
            <person name="Broomall S.M."/>
            <person name="Chain P.S."/>
            <person name="Chertkov O."/>
            <person name="Coyne S.R."/>
            <person name="Daligault H.E."/>
            <person name="Davenport K.W."/>
            <person name="Erkkila T."/>
            <person name="Frey K.G."/>
            <person name="Gibbons H.S."/>
            <person name="Gu W."/>
            <person name="Jaissle J."/>
            <person name="Johnson S.L."/>
            <person name="Koroleva G.I."/>
            <person name="Ladner J.T."/>
            <person name="Lo C.-C."/>
            <person name="Minogue T.D."/>
            <person name="Munk C."/>
            <person name="Palacios G.F."/>
            <person name="Redden C.L."/>
            <person name="Rosenzweig C.N."/>
            <person name="Scholz M.B."/>
            <person name="Teshima H."/>
            <person name="Xu Y."/>
        </authorList>
    </citation>
    <scope>NUCLEOTIDE SEQUENCE [LARGE SCALE GENOMIC DNA]</scope>
    <source>
        <strain evidence="3 4">DWS 37UF10B-2</strain>
    </source>
</reference>
<organism evidence="3 4">
    <name type="scientific">Burkholderia cepacia</name>
    <name type="common">Pseudomonas cepacia</name>
    <dbReference type="NCBI Taxonomy" id="292"/>
    <lineage>
        <taxon>Bacteria</taxon>
        <taxon>Pseudomonadati</taxon>
        <taxon>Pseudomonadota</taxon>
        <taxon>Betaproteobacteria</taxon>
        <taxon>Burkholderiales</taxon>
        <taxon>Burkholderiaceae</taxon>
        <taxon>Burkholderia</taxon>
        <taxon>Burkholderia cepacia complex</taxon>
    </lineage>
</organism>
<dbReference type="Proteomes" id="UP000029575">
    <property type="component" value="Unassembled WGS sequence"/>
</dbReference>
<protein>
    <submittedName>
        <fullName evidence="3">Fimbrial family protein</fullName>
    </submittedName>
</protein>
<dbReference type="EMBL" id="JPGD01000006">
    <property type="protein sequence ID" value="KGB92424.1"/>
    <property type="molecule type" value="Genomic_DNA"/>
</dbReference>
<proteinExistence type="predicted"/>
<sequence length="344" mass="36485">MVLSGLLLTVALPVQGQTVMKCQSVPPSEGPGIHHYVDINFPASIRVAPGTPNGAVIATATAEFPYACPANPNSPPGYDYWFIFPGQSWLTTNYPNVGKLTTLQNYREFETFGFRVTNLDTGRVMAVHHSLQEWAPSHTNAEPLSKVLRLKIEMIKLNDNIYNFAKIRNPNAAVGIEVRNRGKAARAITVDFKFFKSGGSLVVTPNSCTVTTPNVNVTLPPVSAGKLNQAGATAGDTGFNIGLSCQSGSNVYVTLTDLTDPSNTSTNLSLVPGSTASDVKLRILRNGNPVGFGPDSADPGNPNQWLVGPSSSTSSIPLSAQYVSTGRVTPGTVKGAATFTLSYQ</sequence>
<dbReference type="InterPro" id="IPR050263">
    <property type="entry name" value="Bact_Fimbrial_Adh_Pro"/>
</dbReference>
<gene>
    <name evidence="3" type="ORF">DM43_1019</name>
</gene>
<evidence type="ECO:0000256" key="1">
    <source>
        <dbReference type="ARBA" id="ARBA00022729"/>
    </source>
</evidence>
<dbReference type="GO" id="GO:0009289">
    <property type="term" value="C:pilus"/>
    <property type="evidence" value="ECO:0007669"/>
    <property type="project" value="InterPro"/>
</dbReference>
<evidence type="ECO:0000313" key="4">
    <source>
        <dbReference type="Proteomes" id="UP000029575"/>
    </source>
</evidence>
<name>A0AA89CGS0_BURCE</name>
<dbReference type="GO" id="GO:0043709">
    <property type="term" value="P:cell adhesion involved in single-species biofilm formation"/>
    <property type="evidence" value="ECO:0007669"/>
    <property type="project" value="TreeGrafter"/>
</dbReference>
<evidence type="ECO:0000259" key="2">
    <source>
        <dbReference type="Pfam" id="PF00419"/>
    </source>
</evidence>